<dbReference type="OrthoDB" id="8534992at2"/>
<keyword evidence="4" id="KW-1185">Reference proteome</keyword>
<dbReference type="HOGENOM" id="CLU_022237_1_0_4"/>
<keyword evidence="1" id="KW-0472">Membrane</keyword>
<sequence length="542" mass="56340">MHKNTKKKQQGAIGLFGVLTLLMAVLFVAVAVDSGRLWMEKRKLQNIADMAAIAAGGQVGGCAQNNSSEAYKAAAQAAAAANGYQGNLLAAPNAVQLGGYHTDSDGIRTFAANNERSAVRVLATQEVPSSLFAGGIFNQRIVLRTEAVGAVRTPYAMFRVGSTIANVNLLNNLLGSILGADVRLLSYDGLLRTNIHLLDLVNASPNVGSVSELLNANISLGDFFTLLQTTVDRQGSASDPGLGSVVESLGYLATRTVNSLDLRLGDVVKISNPDPNAVASTQVNLLNLITTAAFVANGNNFIDLPLAVSLPGLAEVLTRIRIIEPPQLVIGPPAGGMSSAACTIARTAQVRTETIIKVNVLLASIDLRLSLDVGTGRAELMEIKPSGPGRTQVVVNAYPGLAALRLTNSENEAPAKVNLLLGLIPLAEIGLNVPIAQAAPSTMTFSVEHPAKASLPMELNSYSGLGRSLAGFAQAGSLDIKVLGLDLGGILDPIVRTLVVPLLAVVTGSILDPLLQLLGINIDGVTVILDDVNSGSTQALIR</sequence>
<keyword evidence="1" id="KW-0812">Transmembrane</keyword>
<name>Q1H0T4_METFK</name>
<evidence type="ECO:0000313" key="3">
    <source>
        <dbReference type="EMBL" id="ABE49903.1"/>
    </source>
</evidence>
<protein>
    <submittedName>
        <fullName evidence="3">Membrane protein-like protein</fullName>
    </submittedName>
</protein>
<keyword evidence="1" id="KW-1133">Transmembrane helix</keyword>
<dbReference type="RefSeq" id="WP_011479857.1">
    <property type="nucleotide sequence ID" value="NC_007947.1"/>
</dbReference>
<dbReference type="STRING" id="265072.Mfla_1635"/>
<dbReference type="eggNOG" id="COG4655">
    <property type="taxonomic scope" value="Bacteria"/>
</dbReference>
<reference evidence="3 4" key="1">
    <citation type="submission" date="2006-03" db="EMBL/GenBank/DDBJ databases">
        <title>Complete sequence of Methylobacillus flagellatus KT.</title>
        <authorList>
            <consortium name="US DOE Joint Genome Institute"/>
            <person name="Copeland A."/>
            <person name="Lucas S."/>
            <person name="Lapidus A."/>
            <person name="Barry K."/>
            <person name="Detter J.C."/>
            <person name="Glavina del Rio T."/>
            <person name="Hammon N."/>
            <person name="Israni S."/>
            <person name="Dalin E."/>
            <person name="Tice H."/>
            <person name="Pitluck S."/>
            <person name="Brettin T."/>
            <person name="Bruce D."/>
            <person name="Han C."/>
            <person name="Tapia R."/>
            <person name="Saunders E."/>
            <person name="Gilna P."/>
            <person name="Schmutz J."/>
            <person name="Larimer F."/>
            <person name="Land M."/>
            <person name="Kyrpides N."/>
            <person name="Anderson I."/>
            <person name="Richardson P."/>
        </authorList>
    </citation>
    <scope>NUCLEOTIDE SEQUENCE [LARGE SCALE GENOMIC DNA]</scope>
    <source>
        <strain evidence="4">KT / ATCC 51484 / DSM 6875</strain>
    </source>
</reference>
<accession>Q1H0T4</accession>
<dbReference type="KEGG" id="mfa:Mfla_1635"/>
<evidence type="ECO:0000313" key="4">
    <source>
        <dbReference type="Proteomes" id="UP000002440"/>
    </source>
</evidence>
<dbReference type="Proteomes" id="UP000002440">
    <property type="component" value="Chromosome"/>
</dbReference>
<feature type="transmembrane region" description="Helical" evidence="1">
    <location>
        <begin position="12"/>
        <end position="32"/>
    </location>
</feature>
<dbReference type="InterPro" id="IPR018705">
    <property type="entry name" value="DUF2134_membrane"/>
</dbReference>
<dbReference type="AlphaFoldDB" id="Q1H0T4"/>
<proteinExistence type="predicted"/>
<dbReference type="Pfam" id="PF09977">
    <property type="entry name" value="Tad_C"/>
    <property type="match status" value="1"/>
</dbReference>
<gene>
    <name evidence="3" type="ordered locus">Mfla_1635</name>
</gene>
<organism evidence="3 4">
    <name type="scientific">Methylobacillus flagellatus (strain ATCC 51484 / DSM 6875 / VKM B-1610 / KT)</name>
    <dbReference type="NCBI Taxonomy" id="265072"/>
    <lineage>
        <taxon>Bacteria</taxon>
        <taxon>Pseudomonadati</taxon>
        <taxon>Pseudomonadota</taxon>
        <taxon>Betaproteobacteria</taxon>
        <taxon>Nitrosomonadales</taxon>
        <taxon>Methylophilaceae</taxon>
        <taxon>Methylobacillus</taxon>
    </lineage>
</organism>
<dbReference type="EMBL" id="CP000284">
    <property type="protein sequence ID" value="ABE49903.1"/>
    <property type="molecule type" value="Genomic_DNA"/>
</dbReference>
<evidence type="ECO:0000259" key="2">
    <source>
        <dbReference type="Pfam" id="PF09977"/>
    </source>
</evidence>
<evidence type="ECO:0000256" key="1">
    <source>
        <dbReference type="SAM" id="Phobius"/>
    </source>
</evidence>
<feature type="domain" description="DUF2134" evidence="2">
    <location>
        <begin position="54"/>
        <end position="147"/>
    </location>
</feature>